<reference evidence="8" key="1">
    <citation type="journal article" date="2020" name="ISME J.">
        <title>Gammaproteobacteria mediating utilization of methyl-, sulfur- and petroleum organic compounds in deep ocean hydrothermal plumes.</title>
        <authorList>
            <person name="Zhou Z."/>
            <person name="Liu Y."/>
            <person name="Pan J."/>
            <person name="Cron B.R."/>
            <person name="Toner B.M."/>
            <person name="Anantharaman K."/>
            <person name="Breier J.A."/>
            <person name="Dick G.J."/>
            <person name="Li M."/>
        </authorList>
    </citation>
    <scope>NUCLEOTIDE SEQUENCE</scope>
    <source>
        <strain evidence="8">SZUA-1515</strain>
    </source>
</reference>
<comment type="caution">
    <text evidence="8">The sequence shown here is derived from an EMBL/GenBank/DDBJ whole genome shotgun (WGS) entry which is preliminary data.</text>
</comment>
<name>A0A832ZUD1_CALS0</name>
<dbReference type="Gene3D" id="3.30.70.60">
    <property type="match status" value="1"/>
</dbReference>
<evidence type="ECO:0000256" key="1">
    <source>
        <dbReference type="ARBA" id="ARBA00003815"/>
    </source>
</evidence>
<keyword evidence="5 6" id="KW-0648">Protein biosynthesis</keyword>
<dbReference type="PANTHER" id="PTHR39647:SF1">
    <property type="entry name" value="ELONGATION FACTOR 1-BETA"/>
    <property type="match status" value="1"/>
</dbReference>
<dbReference type="AlphaFoldDB" id="A0A832ZUD1"/>
<gene>
    <name evidence="6" type="primary">ef1b</name>
    <name evidence="8" type="ORF">EYH45_00250</name>
</gene>
<dbReference type="EMBL" id="DQVM01000006">
    <property type="protein sequence ID" value="HIQ28976.1"/>
    <property type="molecule type" value="Genomic_DNA"/>
</dbReference>
<dbReference type="NCBIfam" id="TIGR00489">
    <property type="entry name" value="aEF-1_beta"/>
    <property type="match status" value="1"/>
</dbReference>
<keyword evidence="4 6" id="KW-0251">Elongation factor</keyword>
<dbReference type="CDD" id="cd00292">
    <property type="entry name" value="EF1B"/>
    <property type="match status" value="1"/>
</dbReference>
<dbReference type="InterPro" id="IPR036219">
    <property type="entry name" value="eEF-1beta-like_sf"/>
</dbReference>
<evidence type="ECO:0000256" key="2">
    <source>
        <dbReference type="ARBA" id="ARBA00007411"/>
    </source>
</evidence>
<comment type="function">
    <text evidence="1 6">Promotes the exchange of GDP for GTP in EF-1-alpha/GDP, thus allowing the regeneration of EF-1-alpha/GTP that could then be used to form the ternary complex EF-1-alpha/GTP/AAtRNA.</text>
</comment>
<proteinExistence type="inferred from homology"/>
<dbReference type="InterPro" id="IPR014038">
    <property type="entry name" value="EF1B_bsu/dsu_GNE"/>
</dbReference>
<evidence type="ECO:0000256" key="3">
    <source>
        <dbReference type="ARBA" id="ARBA00017600"/>
    </source>
</evidence>
<evidence type="ECO:0000256" key="6">
    <source>
        <dbReference type="HAMAP-Rule" id="MF_00043"/>
    </source>
</evidence>
<dbReference type="Proteomes" id="UP000608579">
    <property type="component" value="Unassembled WGS sequence"/>
</dbReference>
<sequence length="89" mass="10186">MGNVLVILRILPNSPDVDLDQLMERVKKTLPEKIVVREYKKEDMAFGLKSILVGLTMPDEEGYTETLEDKIRNVEGVEDITIENITRIL</sequence>
<feature type="domain" description="Translation elongation factor EF1B beta/delta subunit guanine nucleotide exchange" evidence="7">
    <location>
        <begin position="3"/>
        <end position="88"/>
    </location>
</feature>
<dbReference type="GO" id="GO:0003746">
    <property type="term" value="F:translation elongation factor activity"/>
    <property type="evidence" value="ECO:0007669"/>
    <property type="project" value="UniProtKB-UniRule"/>
</dbReference>
<protein>
    <recommendedName>
        <fullName evidence="3 6">Elongation factor 1-beta</fullName>
        <shortName evidence="6">EF-1-beta</shortName>
    </recommendedName>
    <alternativeName>
        <fullName evidence="6">aEF-1beta</fullName>
    </alternativeName>
</protein>
<dbReference type="SMART" id="SM00888">
    <property type="entry name" value="EF1_GNE"/>
    <property type="match status" value="1"/>
</dbReference>
<evidence type="ECO:0000256" key="4">
    <source>
        <dbReference type="ARBA" id="ARBA00022768"/>
    </source>
</evidence>
<dbReference type="InterPro" id="IPR004542">
    <property type="entry name" value="Transl_elong_EF1B_B_arc"/>
</dbReference>
<dbReference type="NCBIfam" id="NF001670">
    <property type="entry name" value="PRK00435.1"/>
    <property type="match status" value="1"/>
</dbReference>
<organism evidence="8 9">
    <name type="scientific">Caldiarchaeum subterraneum</name>
    <dbReference type="NCBI Taxonomy" id="311458"/>
    <lineage>
        <taxon>Archaea</taxon>
        <taxon>Nitrososphaerota</taxon>
        <taxon>Candidatus Caldarchaeales</taxon>
        <taxon>Candidatus Caldarchaeaceae</taxon>
        <taxon>Candidatus Caldarchaeum</taxon>
    </lineage>
</organism>
<evidence type="ECO:0000256" key="5">
    <source>
        <dbReference type="ARBA" id="ARBA00022917"/>
    </source>
</evidence>
<dbReference type="SUPFAM" id="SSF54984">
    <property type="entry name" value="eEF-1beta-like"/>
    <property type="match status" value="1"/>
</dbReference>
<comment type="similarity">
    <text evidence="2 6">Belongs to the EF-1-beta/EF-1-delta family.</text>
</comment>
<evidence type="ECO:0000313" key="9">
    <source>
        <dbReference type="Proteomes" id="UP000608579"/>
    </source>
</evidence>
<accession>A0A832ZUD1</accession>
<evidence type="ECO:0000259" key="7">
    <source>
        <dbReference type="SMART" id="SM00888"/>
    </source>
</evidence>
<dbReference type="Pfam" id="PF00736">
    <property type="entry name" value="EF1_GNE"/>
    <property type="match status" value="1"/>
</dbReference>
<dbReference type="HAMAP" id="MF_00043">
    <property type="entry name" value="EF1_beta"/>
    <property type="match status" value="1"/>
</dbReference>
<dbReference type="InterPro" id="IPR014717">
    <property type="entry name" value="Transl_elong_EF1B/ribsomal_bS6"/>
</dbReference>
<evidence type="ECO:0000313" key="8">
    <source>
        <dbReference type="EMBL" id="HIQ28976.1"/>
    </source>
</evidence>
<dbReference type="PANTHER" id="PTHR39647">
    <property type="entry name" value="ELONGATION FACTOR 1-BETA"/>
    <property type="match status" value="1"/>
</dbReference>
<dbReference type="PIRSF" id="PIRSF006521">
    <property type="entry name" value="Transl_elong_EF1B_B_arc"/>
    <property type="match status" value="1"/>
</dbReference>